<dbReference type="AlphaFoldDB" id="A0A4V2SLF5"/>
<feature type="transmembrane region" description="Helical" evidence="7">
    <location>
        <begin position="328"/>
        <end position="346"/>
    </location>
</feature>
<dbReference type="InterPro" id="IPR049278">
    <property type="entry name" value="MS_channel_C"/>
</dbReference>
<dbReference type="Gene3D" id="1.10.287.1260">
    <property type="match status" value="1"/>
</dbReference>
<dbReference type="PANTHER" id="PTHR30347">
    <property type="entry name" value="POTASSIUM CHANNEL RELATED"/>
    <property type="match status" value="1"/>
</dbReference>
<evidence type="ECO:0000259" key="9">
    <source>
        <dbReference type="Pfam" id="PF12607"/>
    </source>
</evidence>
<proteinExistence type="inferred from homology"/>
<evidence type="ECO:0000259" key="8">
    <source>
        <dbReference type="Pfam" id="PF00924"/>
    </source>
</evidence>
<dbReference type="InterPro" id="IPR006686">
    <property type="entry name" value="MscS_channel_CS"/>
</dbReference>
<evidence type="ECO:0000256" key="3">
    <source>
        <dbReference type="ARBA" id="ARBA00022475"/>
    </source>
</evidence>
<keyword evidence="5 7" id="KW-1133">Transmembrane helix</keyword>
<feature type="transmembrane region" description="Helical" evidence="7">
    <location>
        <begin position="524"/>
        <end position="541"/>
    </location>
</feature>
<feature type="transmembrane region" description="Helical" evidence="7">
    <location>
        <begin position="247"/>
        <end position="267"/>
    </location>
</feature>
<feature type="transmembrane region" description="Helical" evidence="7">
    <location>
        <begin position="562"/>
        <end position="585"/>
    </location>
</feature>
<reference evidence="11 12" key="1">
    <citation type="submission" date="2019-03" db="EMBL/GenBank/DDBJ databases">
        <title>Genomic Encyclopedia of Type Strains, Phase IV (KMG-IV): sequencing the most valuable type-strain genomes for metagenomic binning, comparative biology and taxonomic classification.</title>
        <authorList>
            <person name="Goeker M."/>
        </authorList>
    </citation>
    <scope>NUCLEOTIDE SEQUENCE [LARGE SCALE GENOMIC DNA]</scope>
    <source>
        <strain evidence="11 12">DSM 2781</strain>
    </source>
</reference>
<keyword evidence="4 7" id="KW-0812">Transmembrane</keyword>
<feature type="transmembrane region" description="Helical" evidence="7">
    <location>
        <begin position="472"/>
        <end position="496"/>
    </location>
</feature>
<dbReference type="Proteomes" id="UP000295733">
    <property type="component" value="Unassembled WGS sequence"/>
</dbReference>
<evidence type="ECO:0000256" key="2">
    <source>
        <dbReference type="ARBA" id="ARBA00008017"/>
    </source>
</evidence>
<feature type="domain" description="Mechanosensitive ion channel MscS C-terminal" evidence="10">
    <location>
        <begin position="683"/>
        <end position="764"/>
    </location>
</feature>
<dbReference type="InterPro" id="IPR052702">
    <property type="entry name" value="MscS-like_channel"/>
</dbReference>
<name>A0A4V2SLF5_RHOAD</name>
<feature type="transmembrane region" description="Helical" evidence="7">
    <location>
        <begin position="287"/>
        <end position="307"/>
    </location>
</feature>
<feature type="domain" description="Mechanosensitive ion channel MscS" evidence="8">
    <location>
        <begin position="607"/>
        <end position="674"/>
    </location>
</feature>
<evidence type="ECO:0000259" key="10">
    <source>
        <dbReference type="Pfam" id="PF21082"/>
    </source>
</evidence>
<evidence type="ECO:0000256" key="1">
    <source>
        <dbReference type="ARBA" id="ARBA00004651"/>
    </source>
</evidence>
<dbReference type="GO" id="GO:0005886">
    <property type="term" value="C:plasma membrane"/>
    <property type="evidence" value="ECO:0007669"/>
    <property type="project" value="UniProtKB-SubCell"/>
</dbReference>
<dbReference type="Pfam" id="PF12607">
    <property type="entry name" value="DUF3772"/>
    <property type="match status" value="1"/>
</dbReference>
<keyword evidence="6 7" id="KW-0472">Membrane</keyword>
<feature type="transmembrane region" description="Helical" evidence="7">
    <location>
        <begin position="358"/>
        <end position="376"/>
    </location>
</feature>
<dbReference type="InterPro" id="IPR010920">
    <property type="entry name" value="LSM_dom_sf"/>
</dbReference>
<keyword evidence="12" id="KW-1185">Reference proteome</keyword>
<feature type="transmembrane region" description="Helical" evidence="7">
    <location>
        <begin position="591"/>
        <end position="620"/>
    </location>
</feature>
<organism evidence="11 12">
    <name type="scientific">Rhodovulum adriaticum</name>
    <name type="common">Rhodopseudomonas adriatica</name>
    <dbReference type="NCBI Taxonomy" id="35804"/>
    <lineage>
        <taxon>Bacteria</taxon>
        <taxon>Pseudomonadati</taxon>
        <taxon>Pseudomonadota</taxon>
        <taxon>Alphaproteobacteria</taxon>
        <taxon>Rhodobacterales</taxon>
        <taxon>Paracoccaceae</taxon>
        <taxon>Rhodovulum</taxon>
    </lineage>
</organism>
<dbReference type="EMBL" id="SLXL01000004">
    <property type="protein sequence ID" value="TCP23196.1"/>
    <property type="molecule type" value="Genomic_DNA"/>
</dbReference>
<dbReference type="InterPro" id="IPR023408">
    <property type="entry name" value="MscS_beta-dom_sf"/>
</dbReference>
<evidence type="ECO:0000256" key="5">
    <source>
        <dbReference type="ARBA" id="ARBA00022989"/>
    </source>
</evidence>
<comment type="caution">
    <text evidence="11">The sequence shown here is derived from an EMBL/GenBank/DDBJ whole genome shotgun (WGS) entry which is preliminary data.</text>
</comment>
<feature type="domain" description="DUF3772" evidence="9">
    <location>
        <begin position="133"/>
        <end position="191"/>
    </location>
</feature>
<dbReference type="Pfam" id="PF00924">
    <property type="entry name" value="MS_channel_2nd"/>
    <property type="match status" value="1"/>
</dbReference>
<dbReference type="SUPFAM" id="SSF82861">
    <property type="entry name" value="Mechanosensitive channel protein MscS (YggB), transmembrane region"/>
    <property type="match status" value="1"/>
</dbReference>
<dbReference type="InterPro" id="IPR006685">
    <property type="entry name" value="MscS_channel_2nd"/>
</dbReference>
<dbReference type="InterPro" id="IPR011014">
    <property type="entry name" value="MscS_channel_TM-2"/>
</dbReference>
<dbReference type="Gene3D" id="3.30.70.100">
    <property type="match status" value="1"/>
</dbReference>
<dbReference type="SUPFAM" id="SSF50182">
    <property type="entry name" value="Sm-like ribonucleoproteins"/>
    <property type="match status" value="1"/>
</dbReference>
<evidence type="ECO:0000313" key="12">
    <source>
        <dbReference type="Proteomes" id="UP000295733"/>
    </source>
</evidence>
<dbReference type="InterPro" id="IPR022249">
    <property type="entry name" value="DUF3772"/>
</dbReference>
<dbReference type="PROSITE" id="PS01246">
    <property type="entry name" value="UPF0003"/>
    <property type="match status" value="1"/>
</dbReference>
<accession>A0A4V2SLF5</accession>
<dbReference type="RefSeq" id="WP_132602260.1">
    <property type="nucleotide sequence ID" value="NZ_NRRP01000002.1"/>
</dbReference>
<comment type="subcellular location">
    <subcellularLocation>
        <location evidence="1">Cell membrane</location>
        <topology evidence="1">Multi-pass membrane protein</topology>
    </subcellularLocation>
</comment>
<evidence type="ECO:0000256" key="4">
    <source>
        <dbReference type="ARBA" id="ARBA00022692"/>
    </source>
</evidence>
<dbReference type="Gene3D" id="2.30.30.60">
    <property type="match status" value="1"/>
</dbReference>
<evidence type="ECO:0000256" key="6">
    <source>
        <dbReference type="ARBA" id="ARBA00023136"/>
    </source>
</evidence>
<gene>
    <name evidence="11" type="ORF">EV656_104169</name>
</gene>
<feature type="transmembrane region" description="Helical" evidence="7">
    <location>
        <begin position="208"/>
        <end position="226"/>
    </location>
</feature>
<comment type="similarity">
    <text evidence="2">Belongs to the MscS (TC 1.A.23) family.</text>
</comment>
<dbReference type="PANTHER" id="PTHR30347:SF1">
    <property type="entry name" value="MECHANOSENSITIVE CHANNEL MSCK"/>
    <property type="match status" value="1"/>
</dbReference>
<feature type="transmembrane region" description="Helical" evidence="7">
    <location>
        <begin position="403"/>
        <end position="423"/>
    </location>
</feature>
<evidence type="ECO:0000256" key="7">
    <source>
        <dbReference type="SAM" id="Phobius"/>
    </source>
</evidence>
<dbReference type="InterPro" id="IPR011066">
    <property type="entry name" value="MscS_channel_C_sf"/>
</dbReference>
<feature type="transmembrane region" description="Helical" evidence="7">
    <location>
        <begin position="429"/>
        <end position="451"/>
    </location>
</feature>
<sequence>MTRMLYAILLGLGLVLIGAGPTVTPLYAQQATTEKAAIDYAEWEVIATRAEDVLAAGRASSGALEQLRSQLTDWRASFLEAQGTNAARIKTIRDQISALGPPPEEGATEPEEIAARRVELQTQLAELQAPGVRAVEAHSRADGLIREIDNIIRERQADALLNLGPSPLNPAHWPTGLRSFQETFGEIGREVGDNLRNPSARATIREDLPATLFYLLVALVLLGRGRRWMQALSVRAATRAPAGAGKVYGALVSLGQIVLPLAGVYALAAALQSSGLLGLRGDRIVQILPQLGLTVLAAMWLGGRVFADTGISHTILQLPTERQREGRINSGVIGLILALAVLLQELSEFEGYSDATRAVLAFPLLVTAGLMLSRMGQLLDAHVRGSDPSDAEERPYRVRVMRLLGRVAMAVGLGGPLLAAVGYNEAASFFVYPSILTLALLGFFLVLQRFITDAYAYALGRGKTTEDNAADALIPVLLGLVLAVLALPVLALIWGARVADLTELWSKFTAGFTLGETQISPVDFLTFAIVFAIGYTVTRLIQGTLRTTVLPKTRIDPGGQTALVSGVGYVGIFLAAVISVTTAGIDLSSLAIVAGALSVGIGFGLQTIVSNFVSGIILLIERPVSQGDWIEVGGVMGIVQDISVRSTRIQTFDKTDVIVPNADLVSGMVTNWTRQNLTGRLILTVGVAYGTDTRLVEKILQEIGESHPLVMINPAPMVVFQGFGADSLDFELRVILRDINYGLGVRTELNHQIAERFAKEGIEIPFAQRDIWVRNPEALAVPPSPLTEDNSDGKAPA</sequence>
<dbReference type="OrthoDB" id="9799209at2"/>
<protein>
    <submittedName>
        <fullName evidence="11">Small-conductance mechanosensitive channel</fullName>
    </submittedName>
</protein>
<dbReference type="GO" id="GO:0008381">
    <property type="term" value="F:mechanosensitive monoatomic ion channel activity"/>
    <property type="evidence" value="ECO:0007669"/>
    <property type="project" value="UniProtKB-ARBA"/>
</dbReference>
<evidence type="ECO:0000313" key="11">
    <source>
        <dbReference type="EMBL" id="TCP23196.1"/>
    </source>
</evidence>
<keyword evidence="3" id="KW-1003">Cell membrane</keyword>
<dbReference type="Pfam" id="PF21082">
    <property type="entry name" value="MS_channel_3rd"/>
    <property type="match status" value="1"/>
</dbReference>
<dbReference type="SUPFAM" id="SSF82689">
    <property type="entry name" value="Mechanosensitive channel protein MscS (YggB), C-terminal domain"/>
    <property type="match status" value="1"/>
</dbReference>